<dbReference type="InterPro" id="IPR002545">
    <property type="entry name" value="CheW-lke_dom"/>
</dbReference>
<dbReference type="SUPFAM" id="SSF50341">
    <property type="entry name" value="CheW-like"/>
    <property type="match status" value="1"/>
</dbReference>
<organism evidence="2 3">
    <name type="scientific">Pegethrix bostrychoides GSE-TBD4-15B</name>
    <dbReference type="NCBI Taxonomy" id="2839662"/>
    <lineage>
        <taxon>Bacteria</taxon>
        <taxon>Bacillati</taxon>
        <taxon>Cyanobacteriota</taxon>
        <taxon>Cyanophyceae</taxon>
        <taxon>Oculatellales</taxon>
        <taxon>Oculatellaceae</taxon>
        <taxon>Pegethrix</taxon>
    </lineage>
</organism>
<evidence type="ECO:0000313" key="2">
    <source>
        <dbReference type="EMBL" id="MBW4467881.1"/>
    </source>
</evidence>
<reference evidence="2" key="2">
    <citation type="journal article" date="2022" name="Microbiol. Resour. Announc.">
        <title>Metagenome Sequencing to Explore Phylogenomics of Terrestrial Cyanobacteria.</title>
        <authorList>
            <person name="Ward R.D."/>
            <person name="Stajich J.E."/>
            <person name="Johansen J.R."/>
            <person name="Huntemann M."/>
            <person name="Clum A."/>
            <person name="Foster B."/>
            <person name="Foster B."/>
            <person name="Roux S."/>
            <person name="Palaniappan K."/>
            <person name="Varghese N."/>
            <person name="Mukherjee S."/>
            <person name="Reddy T.B.K."/>
            <person name="Daum C."/>
            <person name="Copeland A."/>
            <person name="Chen I.A."/>
            <person name="Ivanova N.N."/>
            <person name="Kyrpides N.C."/>
            <person name="Shapiro N."/>
            <person name="Eloe-Fadrosh E.A."/>
            <person name="Pietrasiak N."/>
        </authorList>
    </citation>
    <scope>NUCLEOTIDE SEQUENCE</scope>
    <source>
        <strain evidence="2">GSE-TBD4-15B</strain>
    </source>
</reference>
<dbReference type="Pfam" id="PF01584">
    <property type="entry name" value="CheW"/>
    <property type="match status" value="1"/>
</dbReference>
<proteinExistence type="predicted"/>
<dbReference type="AlphaFoldDB" id="A0A951U6T9"/>
<protein>
    <submittedName>
        <fullName evidence="2">Chemotaxis protein CheW</fullName>
    </submittedName>
</protein>
<gene>
    <name evidence="2" type="ORF">KME07_20840</name>
</gene>
<comment type="caution">
    <text evidence="2">The sequence shown here is derived from an EMBL/GenBank/DDBJ whole genome shotgun (WGS) entry which is preliminary data.</text>
</comment>
<feature type="domain" description="CheW-like" evidence="1">
    <location>
        <begin position="22"/>
        <end position="164"/>
    </location>
</feature>
<dbReference type="GO" id="GO:0007165">
    <property type="term" value="P:signal transduction"/>
    <property type="evidence" value="ECO:0007669"/>
    <property type="project" value="InterPro"/>
</dbReference>
<dbReference type="InterPro" id="IPR036061">
    <property type="entry name" value="CheW-like_dom_sf"/>
</dbReference>
<reference evidence="2" key="1">
    <citation type="submission" date="2021-05" db="EMBL/GenBank/DDBJ databases">
        <authorList>
            <person name="Pietrasiak N."/>
            <person name="Ward R."/>
            <person name="Stajich J.E."/>
            <person name="Kurbessoian T."/>
        </authorList>
    </citation>
    <scope>NUCLEOTIDE SEQUENCE</scope>
    <source>
        <strain evidence="2">GSE-TBD4-15B</strain>
    </source>
</reference>
<accession>A0A951U6T9</accession>
<dbReference type="GO" id="GO:0006935">
    <property type="term" value="P:chemotaxis"/>
    <property type="evidence" value="ECO:0007669"/>
    <property type="project" value="InterPro"/>
</dbReference>
<dbReference type="EMBL" id="JAHHHV010000081">
    <property type="protein sequence ID" value="MBW4467881.1"/>
    <property type="molecule type" value="Genomic_DNA"/>
</dbReference>
<dbReference type="Proteomes" id="UP000707356">
    <property type="component" value="Unassembled WGS sequence"/>
</dbReference>
<sequence length="164" mass="17749">MASLSAQKLAPAPNAAKAKARLIKLITFDIGKLNLAIRIDQVYKVVNIPAVHGSGLNPVGLARVDNQDVTVVDLHRRLFRSEAAAVESYYLVLVKTGRGELLGIPASQTPLMTELPATLIRSLPDSYRRSDTLEIASHIAVLPAQAGEQASRTLFLLDVEMLAR</sequence>
<evidence type="ECO:0000259" key="1">
    <source>
        <dbReference type="PROSITE" id="PS50851"/>
    </source>
</evidence>
<evidence type="ECO:0000313" key="3">
    <source>
        <dbReference type="Proteomes" id="UP000707356"/>
    </source>
</evidence>
<dbReference type="PROSITE" id="PS50851">
    <property type="entry name" value="CHEW"/>
    <property type="match status" value="1"/>
</dbReference>
<name>A0A951U6T9_9CYAN</name>
<dbReference type="SMART" id="SM00260">
    <property type="entry name" value="CheW"/>
    <property type="match status" value="1"/>
</dbReference>